<sequence>MNWLQRCYWYYKLKGSPYRPLFSYVHKGRYVAIDCETTGLNPNTAEIITIAAAEIIDNQILTSQSFHIKLKAPKSLNANSIKIHQIRHSDLEDGLNEKQAITQLLEFVGNKPLVGYHIRYDKKILDIACKRHLGFPMPNPIIEVSELYYDMLVKHLPNAYFDLSLEAICNHLDIPTDNKHDALQDAICAAIVFVRLKRGSLPSLSVPSRRENHSQRT</sequence>
<dbReference type="NCBIfam" id="NF006601">
    <property type="entry name" value="PRK09145.1"/>
    <property type="match status" value="1"/>
</dbReference>
<organism evidence="6 7">
    <name type="scientific">Vibrio aquimaris</name>
    <dbReference type="NCBI Taxonomy" id="2587862"/>
    <lineage>
        <taxon>Bacteria</taxon>
        <taxon>Pseudomonadati</taxon>
        <taxon>Pseudomonadota</taxon>
        <taxon>Gammaproteobacteria</taxon>
        <taxon>Vibrionales</taxon>
        <taxon>Vibrionaceae</taxon>
        <taxon>Vibrio</taxon>
    </lineage>
</organism>
<dbReference type="InterPro" id="IPR012337">
    <property type="entry name" value="RNaseH-like_sf"/>
</dbReference>
<evidence type="ECO:0000313" key="6">
    <source>
        <dbReference type="EMBL" id="QFT27437.1"/>
    </source>
</evidence>
<evidence type="ECO:0000256" key="4">
    <source>
        <dbReference type="ARBA" id="ARBA00049244"/>
    </source>
</evidence>
<dbReference type="PANTHER" id="PTHR30231">
    <property type="entry name" value="DNA POLYMERASE III SUBUNIT EPSILON"/>
    <property type="match status" value="1"/>
</dbReference>
<keyword evidence="6" id="KW-0548">Nucleotidyltransferase</keyword>
<dbReference type="InterPro" id="IPR013520">
    <property type="entry name" value="Ribonucl_H"/>
</dbReference>
<dbReference type="EMBL" id="CP045350">
    <property type="protein sequence ID" value="QFT27437.1"/>
    <property type="molecule type" value="Genomic_DNA"/>
</dbReference>
<feature type="domain" description="Exonuclease" evidence="5">
    <location>
        <begin position="29"/>
        <end position="202"/>
    </location>
</feature>
<keyword evidence="7" id="KW-1185">Reference proteome</keyword>
<evidence type="ECO:0000256" key="1">
    <source>
        <dbReference type="ARBA" id="ARBA00012417"/>
    </source>
</evidence>
<dbReference type="Gene3D" id="3.30.420.10">
    <property type="entry name" value="Ribonuclease H-like superfamily/Ribonuclease H"/>
    <property type="match status" value="1"/>
</dbReference>
<dbReference type="PANTHER" id="PTHR30231:SF7">
    <property type="entry name" value="BLR4117 PROTEIN"/>
    <property type="match status" value="1"/>
</dbReference>
<accession>A0A5P9CNV0</accession>
<dbReference type="CDD" id="cd06127">
    <property type="entry name" value="DEDDh"/>
    <property type="match status" value="1"/>
</dbReference>
<dbReference type="GO" id="GO:0003677">
    <property type="term" value="F:DNA binding"/>
    <property type="evidence" value="ECO:0007669"/>
    <property type="project" value="InterPro"/>
</dbReference>
<keyword evidence="3" id="KW-0378">Hydrolase</keyword>
<dbReference type="OrthoDB" id="6193218at2"/>
<evidence type="ECO:0000256" key="3">
    <source>
        <dbReference type="ARBA" id="ARBA00022839"/>
    </source>
</evidence>
<reference evidence="6 7" key="1">
    <citation type="submission" date="2019-10" db="EMBL/GenBank/DDBJ databases">
        <title>Complete genome sequence of Vibrio sp. strain THAF100, isolated from non-filtered water from the water column of tank 6 of a marine aquarium containing stony-coral fragments. Water maintained at 26 degree C.</title>
        <authorList>
            <person name="Ruckert C."/>
            <person name="Franco A."/>
            <person name="Kalinowski J."/>
            <person name="Glaeser S."/>
        </authorList>
    </citation>
    <scope>NUCLEOTIDE SEQUENCE [LARGE SCALE GENOMIC DNA]</scope>
    <source>
        <strain evidence="6 7">THAF100</strain>
    </source>
</reference>
<gene>
    <name evidence="6" type="primary">polC1</name>
    <name evidence="6" type="ORF">FIV01_13580</name>
</gene>
<dbReference type="GO" id="GO:0005829">
    <property type="term" value="C:cytosol"/>
    <property type="evidence" value="ECO:0007669"/>
    <property type="project" value="TreeGrafter"/>
</dbReference>
<dbReference type="SUPFAM" id="SSF53098">
    <property type="entry name" value="Ribonuclease H-like"/>
    <property type="match status" value="1"/>
</dbReference>
<dbReference type="SMART" id="SM00479">
    <property type="entry name" value="EXOIII"/>
    <property type="match status" value="1"/>
</dbReference>
<dbReference type="InterPro" id="IPR036397">
    <property type="entry name" value="RNaseH_sf"/>
</dbReference>
<protein>
    <recommendedName>
        <fullName evidence="1">DNA-directed DNA polymerase</fullName>
        <ecNumber evidence="1">2.7.7.7</ecNumber>
    </recommendedName>
</protein>
<dbReference type="InterPro" id="IPR006054">
    <property type="entry name" value="DnaQ"/>
</dbReference>
<dbReference type="Proteomes" id="UP000326936">
    <property type="component" value="Chromosome"/>
</dbReference>
<dbReference type="RefSeq" id="WP_152431427.1">
    <property type="nucleotide sequence ID" value="NZ_CBCSDK010000015.1"/>
</dbReference>
<name>A0A5P9CNV0_9VIBR</name>
<dbReference type="AlphaFoldDB" id="A0A5P9CNV0"/>
<dbReference type="Pfam" id="PF00929">
    <property type="entry name" value="RNase_T"/>
    <property type="match status" value="1"/>
</dbReference>
<dbReference type="GO" id="GO:0003887">
    <property type="term" value="F:DNA-directed DNA polymerase activity"/>
    <property type="evidence" value="ECO:0007669"/>
    <property type="project" value="UniProtKB-EC"/>
</dbReference>
<keyword evidence="3" id="KW-0269">Exonuclease</keyword>
<evidence type="ECO:0000259" key="5">
    <source>
        <dbReference type="SMART" id="SM00479"/>
    </source>
</evidence>
<dbReference type="GO" id="GO:0008408">
    <property type="term" value="F:3'-5' exonuclease activity"/>
    <property type="evidence" value="ECO:0007669"/>
    <property type="project" value="TreeGrafter"/>
</dbReference>
<keyword evidence="2" id="KW-0540">Nuclease</keyword>
<evidence type="ECO:0000313" key="7">
    <source>
        <dbReference type="Proteomes" id="UP000326936"/>
    </source>
</evidence>
<evidence type="ECO:0000256" key="2">
    <source>
        <dbReference type="ARBA" id="ARBA00022722"/>
    </source>
</evidence>
<dbReference type="KEGG" id="vaq:FIV01_13580"/>
<keyword evidence="6" id="KW-0808">Transferase</keyword>
<dbReference type="EC" id="2.7.7.7" evidence="1"/>
<comment type="catalytic activity">
    <reaction evidence="4">
        <text>DNA(n) + a 2'-deoxyribonucleoside 5'-triphosphate = DNA(n+1) + diphosphate</text>
        <dbReference type="Rhea" id="RHEA:22508"/>
        <dbReference type="Rhea" id="RHEA-COMP:17339"/>
        <dbReference type="Rhea" id="RHEA-COMP:17340"/>
        <dbReference type="ChEBI" id="CHEBI:33019"/>
        <dbReference type="ChEBI" id="CHEBI:61560"/>
        <dbReference type="ChEBI" id="CHEBI:173112"/>
        <dbReference type="EC" id="2.7.7.7"/>
    </reaction>
</comment>
<dbReference type="NCBIfam" id="TIGR00573">
    <property type="entry name" value="dnaq"/>
    <property type="match status" value="1"/>
</dbReference>
<dbReference type="GO" id="GO:0006260">
    <property type="term" value="P:DNA replication"/>
    <property type="evidence" value="ECO:0007669"/>
    <property type="project" value="InterPro"/>
</dbReference>
<proteinExistence type="predicted"/>